<evidence type="ECO:0000313" key="10">
    <source>
        <dbReference type="EMBL" id="KAG5175605.1"/>
    </source>
</evidence>
<name>A0A835YI61_9STRA</name>
<dbReference type="InterPro" id="IPR031162">
    <property type="entry name" value="CBP_P300_HAT"/>
</dbReference>
<evidence type="ECO:0000256" key="1">
    <source>
        <dbReference type="ARBA" id="ARBA00004123"/>
    </source>
</evidence>
<dbReference type="GO" id="GO:0045944">
    <property type="term" value="P:positive regulation of transcription by RNA polymerase II"/>
    <property type="evidence" value="ECO:0007669"/>
    <property type="project" value="TreeGrafter"/>
</dbReference>
<keyword evidence="5" id="KW-0805">Transcription regulation</keyword>
<feature type="domain" description="CBP/p300-type HAT" evidence="9">
    <location>
        <begin position="1"/>
        <end position="133"/>
    </location>
</feature>
<evidence type="ECO:0000256" key="6">
    <source>
        <dbReference type="ARBA" id="ARBA00023163"/>
    </source>
</evidence>
<dbReference type="GO" id="GO:0005634">
    <property type="term" value="C:nucleus"/>
    <property type="evidence" value="ECO:0007669"/>
    <property type="project" value="UniProtKB-SubCell"/>
</dbReference>
<keyword evidence="3" id="KW-0808">Transferase</keyword>
<keyword evidence="7" id="KW-0539">Nucleus</keyword>
<gene>
    <name evidence="10" type="ORF">JKP88DRAFT_159407</name>
</gene>
<dbReference type="InterPro" id="IPR013178">
    <property type="entry name" value="Histone_AcTrfase_Rtt109/CBP"/>
</dbReference>
<dbReference type="PANTHER" id="PTHR13808:SF1">
    <property type="entry name" value="HISTONE ACETYLTRANSFERASE"/>
    <property type="match status" value="1"/>
</dbReference>
<dbReference type="PANTHER" id="PTHR13808">
    <property type="entry name" value="CBP/P300-RELATED"/>
    <property type="match status" value="1"/>
</dbReference>
<dbReference type="PROSITE" id="PS51727">
    <property type="entry name" value="CBP_P300_HAT"/>
    <property type="match status" value="1"/>
</dbReference>
<evidence type="ECO:0000256" key="7">
    <source>
        <dbReference type="ARBA" id="ARBA00023242"/>
    </source>
</evidence>
<dbReference type="EMBL" id="JAFCMP010000547">
    <property type="protein sequence ID" value="KAG5175605.1"/>
    <property type="molecule type" value="Genomic_DNA"/>
</dbReference>
<dbReference type="OrthoDB" id="899at2759"/>
<keyword evidence="6" id="KW-0804">Transcription</keyword>
<organism evidence="10 11">
    <name type="scientific">Tribonema minus</name>
    <dbReference type="NCBI Taxonomy" id="303371"/>
    <lineage>
        <taxon>Eukaryota</taxon>
        <taxon>Sar</taxon>
        <taxon>Stramenopiles</taxon>
        <taxon>Ochrophyta</taxon>
        <taxon>PX clade</taxon>
        <taxon>Xanthophyceae</taxon>
        <taxon>Tribonematales</taxon>
        <taxon>Tribonemataceae</taxon>
        <taxon>Tribonema</taxon>
    </lineage>
</organism>
<comment type="subcellular location">
    <subcellularLocation>
        <location evidence="1">Nucleus</location>
    </subcellularLocation>
</comment>
<accession>A0A835YI61</accession>
<dbReference type="AlphaFoldDB" id="A0A835YI61"/>
<sequence length="133" mass="14832">EGDLSVRVLASGTRTCDVPIIIQHMFRAGLGADLPCTISYTIKAIGLFARIDGVDVCVVMLYAYEYGPSAPARNAKSVYAAYVDSVEYVYPDAVRSHIYQEVIGVYLEHTRRVRCETAYLWSAPAWQAVSYVW</sequence>
<comment type="catalytic activity">
    <reaction evidence="8">
        <text>L-lysyl-[protein] + acetyl-CoA = N(6)-acetyl-L-lysyl-[protein] + CoA + H(+)</text>
        <dbReference type="Rhea" id="RHEA:45948"/>
        <dbReference type="Rhea" id="RHEA-COMP:9752"/>
        <dbReference type="Rhea" id="RHEA-COMP:10731"/>
        <dbReference type="ChEBI" id="CHEBI:15378"/>
        <dbReference type="ChEBI" id="CHEBI:29969"/>
        <dbReference type="ChEBI" id="CHEBI:57287"/>
        <dbReference type="ChEBI" id="CHEBI:57288"/>
        <dbReference type="ChEBI" id="CHEBI:61930"/>
        <dbReference type="EC" id="2.3.1.48"/>
    </reaction>
</comment>
<evidence type="ECO:0000256" key="4">
    <source>
        <dbReference type="ARBA" id="ARBA00022853"/>
    </source>
</evidence>
<dbReference type="EC" id="2.3.1.48" evidence="2"/>
<proteinExistence type="predicted"/>
<evidence type="ECO:0000256" key="8">
    <source>
        <dbReference type="ARBA" id="ARBA00048017"/>
    </source>
</evidence>
<keyword evidence="4" id="KW-0156">Chromatin regulator</keyword>
<keyword evidence="11" id="KW-1185">Reference proteome</keyword>
<dbReference type="GO" id="GO:0000123">
    <property type="term" value="C:histone acetyltransferase complex"/>
    <property type="evidence" value="ECO:0007669"/>
    <property type="project" value="TreeGrafter"/>
</dbReference>
<evidence type="ECO:0000256" key="2">
    <source>
        <dbReference type="ARBA" id="ARBA00013184"/>
    </source>
</evidence>
<evidence type="ECO:0000259" key="9">
    <source>
        <dbReference type="PROSITE" id="PS51727"/>
    </source>
</evidence>
<dbReference type="Pfam" id="PF08214">
    <property type="entry name" value="HAT_KAT11"/>
    <property type="match status" value="1"/>
</dbReference>
<dbReference type="Proteomes" id="UP000664859">
    <property type="component" value="Unassembled WGS sequence"/>
</dbReference>
<dbReference type="GO" id="GO:0005667">
    <property type="term" value="C:transcription regulator complex"/>
    <property type="evidence" value="ECO:0007669"/>
    <property type="project" value="TreeGrafter"/>
</dbReference>
<evidence type="ECO:0000256" key="5">
    <source>
        <dbReference type="ARBA" id="ARBA00023015"/>
    </source>
</evidence>
<protein>
    <recommendedName>
        <fullName evidence="2">histone acetyltransferase</fullName>
        <ecNumber evidence="2">2.3.1.48</ecNumber>
    </recommendedName>
</protein>
<feature type="non-terminal residue" evidence="10">
    <location>
        <position position="1"/>
    </location>
</feature>
<dbReference type="GO" id="GO:0003713">
    <property type="term" value="F:transcription coactivator activity"/>
    <property type="evidence" value="ECO:0007669"/>
    <property type="project" value="TreeGrafter"/>
</dbReference>
<dbReference type="GO" id="GO:0031490">
    <property type="term" value="F:chromatin DNA binding"/>
    <property type="evidence" value="ECO:0007669"/>
    <property type="project" value="TreeGrafter"/>
</dbReference>
<evidence type="ECO:0000256" key="3">
    <source>
        <dbReference type="ARBA" id="ARBA00022679"/>
    </source>
</evidence>
<reference evidence="10" key="1">
    <citation type="submission" date="2021-02" db="EMBL/GenBank/DDBJ databases">
        <title>First Annotated Genome of the Yellow-green Alga Tribonema minus.</title>
        <authorList>
            <person name="Mahan K.M."/>
        </authorList>
    </citation>
    <scope>NUCLEOTIDE SEQUENCE</scope>
    <source>
        <strain evidence="10">UTEX B ZZ1240</strain>
    </source>
</reference>
<evidence type="ECO:0000313" key="11">
    <source>
        <dbReference type="Proteomes" id="UP000664859"/>
    </source>
</evidence>
<comment type="caution">
    <text evidence="10">The sequence shown here is derived from an EMBL/GenBank/DDBJ whole genome shotgun (WGS) entry which is preliminary data.</text>
</comment>
<dbReference type="GO" id="GO:0004402">
    <property type="term" value="F:histone acetyltransferase activity"/>
    <property type="evidence" value="ECO:0007669"/>
    <property type="project" value="InterPro"/>
</dbReference>